<organism evidence="2 3">
    <name type="scientific">Dentiscutata erythropus</name>
    <dbReference type="NCBI Taxonomy" id="1348616"/>
    <lineage>
        <taxon>Eukaryota</taxon>
        <taxon>Fungi</taxon>
        <taxon>Fungi incertae sedis</taxon>
        <taxon>Mucoromycota</taxon>
        <taxon>Glomeromycotina</taxon>
        <taxon>Glomeromycetes</taxon>
        <taxon>Diversisporales</taxon>
        <taxon>Gigasporaceae</taxon>
        <taxon>Dentiscutata</taxon>
    </lineage>
</organism>
<evidence type="ECO:0000256" key="1">
    <source>
        <dbReference type="SAM" id="MobiDB-lite"/>
    </source>
</evidence>
<sequence>MASSNPSKRPRLSESDSHLEEHNQHLQQLHSQQFQPNNLQNK</sequence>
<keyword evidence="3" id="KW-1185">Reference proteome</keyword>
<feature type="compositionally biased region" description="Basic and acidic residues" evidence="1">
    <location>
        <begin position="11"/>
        <end position="24"/>
    </location>
</feature>
<protein>
    <submittedName>
        <fullName evidence="2">4156_t:CDS:1</fullName>
    </submittedName>
</protein>
<evidence type="ECO:0000313" key="3">
    <source>
        <dbReference type="Proteomes" id="UP000789405"/>
    </source>
</evidence>
<proteinExistence type="predicted"/>
<accession>A0A9N9J9V5</accession>
<feature type="non-terminal residue" evidence="2">
    <location>
        <position position="42"/>
    </location>
</feature>
<gene>
    <name evidence="2" type="ORF">DERYTH_LOCUS18663</name>
</gene>
<dbReference type="Proteomes" id="UP000789405">
    <property type="component" value="Unassembled WGS sequence"/>
</dbReference>
<dbReference type="EMBL" id="CAJVPY010019246">
    <property type="protein sequence ID" value="CAG8770760.1"/>
    <property type="molecule type" value="Genomic_DNA"/>
</dbReference>
<feature type="region of interest" description="Disordered" evidence="1">
    <location>
        <begin position="1"/>
        <end position="42"/>
    </location>
</feature>
<name>A0A9N9J9V5_9GLOM</name>
<comment type="caution">
    <text evidence="2">The sequence shown here is derived from an EMBL/GenBank/DDBJ whole genome shotgun (WGS) entry which is preliminary data.</text>
</comment>
<evidence type="ECO:0000313" key="2">
    <source>
        <dbReference type="EMBL" id="CAG8770760.1"/>
    </source>
</evidence>
<feature type="compositionally biased region" description="Low complexity" evidence="1">
    <location>
        <begin position="25"/>
        <end position="35"/>
    </location>
</feature>
<dbReference type="AlphaFoldDB" id="A0A9N9J9V5"/>
<reference evidence="2" key="1">
    <citation type="submission" date="2021-06" db="EMBL/GenBank/DDBJ databases">
        <authorList>
            <person name="Kallberg Y."/>
            <person name="Tangrot J."/>
            <person name="Rosling A."/>
        </authorList>
    </citation>
    <scope>NUCLEOTIDE SEQUENCE</scope>
    <source>
        <strain evidence="2">MA453B</strain>
    </source>
</reference>